<dbReference type="InterPro" id="IPR036390">
    <property type="entry name" value="WH_DNA-bd_sf"/>
</dbReference>
<name>A0AAU8H0N5_9BACT</name>
<dbReference type="AlphaFoldDB" id="A0AAU8H0N5"/>
<proteinExistence type="predicted"/>
<dbReference type="RefSeq" id="WP_353684622.1">
    <property type="nucleotide sequence ID" value="NZ_CP144373.1"/>
</dbReference>
<dbReference type="KEGG" id="taut:V4D30_02175"/>
<reference evidence="1" key="1">
    <citation type="submission" date="2024-01" db="EMBL/GenBank/DDBJ databases">
        <title>The first autotrophic representatives of the genus Thermodesulfovibrio.</title>
        <authorList>
            <person name="Maltseva A.I."/>
            <person name="Elcheninov A.G."/>
            <person name="Kublanov I.V."/>
            <person name="Lebedinsky A.V."/>
            <person name="Frolov E.N."/>
        </authorList>
    </citation>
    <scope>NUCLEOTIDE SEQUENCE</scope>
    <source>
        <strain evidence="1">3907-1M</strain>
    </source>
</reference>
<gene>
    <name evidence="1" type="ORF">V4D30_02175</name>
</gene>
<dbReference type="PANTHER" id="PTHR33221">
    <property type="entry name" value="WINGED HELIX-TURN-HELIX TRANSCRIPTIONAL REGULATOR, RRF2 FAMILY"/>
    <property type="match status" value="1"/>
</dbReference>
<dbReference type="SUPFAM" id="SSF46785">
    <property type="entry name" value="Winged helix' DNA-binding domain"/>
    <property type="match status" value="1"/>
</dbReference>
<dbReference type="NCBIfam" id="TIGR00738">
    <property type="entry name" value="rrf2_super"/>
    <property type="match status" value="1"/>
</dbReference>
<dbReference type="GO" id="GO:0003700">
    <property type="term" value="F:DNA-binding transcription factor activity"/>
    <property type="evidence" value="ECO:0007669"/>
    <property type="project" value="TreeGrafter"/>
</dbReference>
<dbReference type="EMBL" id="CP144373">
    <property type="protein sequence ID" value="XCH47095.1"/>
    <property type="molecule type" value="Genomic_DNA"/>
</dbReference>
<dbReference type="InterPro" id="IPR000944">
    <property type="entry name" value="Tscrpt_reg_Rrf2"/>
</dbReference>
<dbReference type="Pfam" id="PF02082">
    <property type="entry name" value="Rrf2"/>
    <property type="match status" value="1"/>
</dbReference>
<dbReference type="PANTHER" id="PTHR33221:SF2">
    <property type="entry name" value="TRANSCRIPTIONAL REGULATOR"/>
    <property type="match status" value="1"/>
</dbReference>
<accession>A0AAU8H0N5</accession>
<protein>
    <submittedName>
        <fullName evidence="1">Rrf2 family transcriptional regulator</fullName>
    </submittedName>
</protein>
<dbReference type="GO" id="GO:0005829">
    <property type="term" value="C:cytosol"/>
    <property type="evidence" value="ECO:0007669"/>
    <property type="project" value="TreeGrafter"/>
</dbReference>
<organism evidence="1">
    <name type="scientific">Thermodesulfovibrio autotrophicus</name>
    <dbReference type="NCBI Taxonomy" id="3118333"/>
    <lineage>
        <taxon>Bacteria</taxon>
        <taxon>Pseudomonadati</taxon>
        <taxon>Nitrospirota</taxon>
        <taxon>Thermodesulfovibrionia</taxon>
        <taxon>Thermodesulfovibrionales</taxon>
        <taxon>Thermodesulfovibrionaceae</taxon>
        <taxon>Thermodesulfovibrio</taxon>
    </lineage>
</organism>
<dbReference type="PROSITE" id="PS51197">
    <property type="entry name" value="HTH_RRF2_2"/>
    <property type="match status" value="1"/>
</dbReference>
<sequence length="135" mass="15158">MQITRETDYAIRTVLYLSGKVGLTAKAEEISREMEIPKSFLMKILKKLENAGILSLKRGVSGGVELQKKPNNITLYDVIVAMEKTVALNRCVVNKKICGLSSRCPVHPVWFRVRDRLIQILKEINFSVLLTQGAA</sequence>
<evidence type="ECO:0000313" key="1">
    <source>
        <dbReference type="EMBL" id="XCH47095.1"/>
    </source>
</evidence>
<dbReference type="InterPro" id="IPR036388">
    <property type="entry name" value="WH-like_DNA-bd_sf"/>
</dbReference>
<dbReference type="Gene3D" id="1.10.10.10">
    <property type="entry name" value="Winged helix-like DNA-binding domain superfamily/Winged helix DNA-binding domain"/>
    <property type="match status" value="1"/>
</dbReference>